<proteinExistence type="predicted"/>
<evidence type="ECO:0000313" key="2">
    <source>
        <dbReference type="EMBL" id="ETL79725.1"/>
    </source>
</evidence>
<evidence type="ECO:0000313" key="1">
    <source>
        <dbReference type="EMBL" id="ETK73057.1"/>
    </source>
</evidence>
<dbReference type="EMBL" id="KI682941">
    <property type="protein sequence ID" value="ETL79725.1"/>
    <property type="molecule type" value="Genomic_DNA"/>
</dbReference>
<dbReference type="Proteomes" id="UP000053236">
    <property type="component" value="Unassembled WGS sequence"/>
</dbReference>
<feature type="non-terminal residue" evidence="1">
    <location>
        <position position="1"/>
    </location>
</feature>
<organism evidence="1">
    <name type="scientific">Phytophthora nicotianae</name>
    <name type="common">Potato buckeye rot agent</name>
    <name type="synonym">Phytophthora parasitica</name>
    <dbReference type="NCBI Taxonomy" id="4792"/>
    <lineage>
        <taxon>Eukaryota</taxon>
        <taxon>Sar</taxon>
        <taxon>Stramenopiles</taxon>
        <taxon>Oomycota</taxon>
        <taxon>Peronosporomycetes</taxon>
        <taxon>Peronosporales</taxon>
        <taxon>Peronosporaceae</taxon>
        <taxon>Phytophthora</taxon>
    </lineage>
</organism>
<dbReference type="EMBL" id="KI689413">
    <property type="protein sequence ID" value="ETK73057.1"/>
    <property type="molecule type" value="Genomic_DNA"/>
</dbReference>
<gene>
    <name evidence="1" type="ORF">L915_19962</name>
    <name evidence="2" type="ORF">L917_19699</name>
</gene>
<reference evidence="1" key="2">
    <citation type="submission" date="2013-11" db="EMBL/GenBank/DDBJ databases">
        <title>The Genome Sequence of Phytophthora parasitica CJ02B3.</title>
        <authorList>
            <consortium name="The Broad Institute Genomics Platform"/>
            <person name="Russ C."/>
            <person name="Tyler B."/>
            <person name="Panabieres F."/>
            <person name="Shan W."/>
            <person name="Tripathy S."/>
            <person name="Grunwald N."/>
            <person name="Machado M."/>
            <person name="Johnson C.S."/>
            <person name="Arredondo F."/>
            <person name="Hong C."/>
            <person name="Coffey M."/>
            <person name="Young S.K."/>
            <person name="Zeng Q."/>
            <person name="Gargeya S."/>
            <person name="Fitzgerald M."/>
            <person name="Abouelleil A."/>
            <person name="Alvarado L."/>
            <person name="Chapman S.B."/>
            <person name="Gainer-Dewar J."/>
            <person name="Goldberg J."/>
            <person name="Griggs A."/>
            <person name="Gujja S."/>
            <person name="Hansen M."/>
            <person name="Howarth C."/>
            <person name="Imamovic A."/>
            <person name="Ireland A."/>
            <person name="Larimer J."/>
            <person name="McCowan C."/>
            <person name="Murphy C."/>
            <person name="Pearson M."/>
            <person name="Poon T.W."/>
            <person name="Priest M."/>
            <person name="Roberts A."/>
            <person name="Saif S."/>
            <person name="Shea T."/>
            <person name="Sykes S."/>
            <person name="Wortman J."/>
            <person name="Nusbaum C."/>
            <person name="Birren B."/>
        </authorList>
    </citation>
    <scope>NUCLEOTIDE SEQUENCE [LARGE SCALE GENOMIC DNA]</scope>
    <source>
        <strain evidence="1">CJ02B3</strain>
    </source>
</reference>
<dbReference type="Proteomes" id="UP000054423">
    <property type="component" value="Unassembled WGS sequence"/>
</dbReference>
<dbReference type="AlphaFoldDB" id="W2FQK7"/>
<sequence>WNFDAILWSLSPSADYFNSNLMIQNFVIADISQGRNNVYMSGAKEKMRMHSV</sequence>
<name>W2FQK7_PHYNI</name>
<protein>
    <submittedName>
        <fullName evidence="1">Uncharacterized protein</fullName>
    </submittedName>
</protein>
<accession>W2FQK7</accession>
<feature type="non-terminal residue" evidence="1">
    <location>
        <position position="52"/>
    </location>
</feature>
<reference evidence="2" key="1">
    <citation type="submission" date="2013-11" db="EMBL/GenBank/DDBJ databases">
        <title>The Genome Sequence of Phytophthora parasitica CHvinca01.</title>
        <authorList>
            <consortium name="The Broad Institute Genomics Platform"/>
            <person name="Russ C."/>
            <person name="Tyler B."/>
            <person name="Panabieres F."/>
            <person name="Shan W."/>
            <person name="Tripathy S."/>
            <person name="Grunwald N."/>
            <person name="Machado M."/>
            <person name="Johnson C.S."/>
            <person name="Arredondo F."/>
            <person name="Hong C."/>
            <person name="Coffey M."/>
            <person name="Young S.K."/>
            <person name="Zeng Q."/>
            <person name="Gargeya S."/>
            <person name="Fitzgerald M."/>
            <person name="Abouelleil A."/>
            <person name="Alvarado L."/>
            <person name="Chapman S.B."/>
            <person name="Gainer-Dewar J."/>
            <person name="Goldberg J."/>
            <person name="Griggs A."/>
            <person name="Gujja S."/>
            <person name="Hansen M."/>
            <person name="Howarth C."/>
            <person name="Imamovic A."/>
            <person name="Ireland A."/>
            <person name="Larimer J."/>
            <person name="McCowan C."/>
            <person name="Murphy C."/>
            <person name="Pearson M."/>
            <person name="Poon T.W."/>
            <person name="Priest M."/>
            <person name="Roberts A."/>
            <person name="Saif S."/>
            <person name="Shea T."/>
            <person name="Sykes S."/>
            <person name="Wortman J."/>
            <person name="Nusbaum C."/>
            <person name="Birren B."/>
        </authorList>
    </citation>
    <scope>NUCLEOTIDE SEQUENCE [LARGE SCALE GENOMIC DNA]</scope>
    <source>
        <strain evidence="2">CHvinca01</strain>
    </source>
</reference>